<evidence type="ECO:0000313" key="2">
    <source>
        <dbReference type="Proteomes" id="UP000298218"/>
    </source>
</evidence>
<dbReference type="AlphaFoldDB" id="A0A4Y8KPE9"/>
<name>A0A4Y8KPE9_9MICO</name>
<protein>
    <recommendedName>
        <fullName evidence="3">ImmA/IrrE family metallo-endopeptidase</fullName>
    </recommendedName>
</protein>
<dbReference type="OrthoDB" id="4144896at2"/>
<evidence type="ECO:0008006" key="3">
    <source>
        <dbReference type="Google" id="ProtNLM"/>
    </source>
</evidence>
<keyword evidence="2" id="KW-1185">Reference proteome</keyword>
<reference evidence="1 2" key="1">
    <citation type="submission" date="2019-03" db="EMBL/GenBank/DDBJ databases">
        <title>Genomics of glacier-inhabiting Cryobacterium strains.</title>
        <authorList>
            <person name="Liu Q."/>
            <person name="Xin Y.-H."/>
        </authorList>
    </citation>
    <scope>NUCLEOTIDE SEQUENCE [LARGE SCALE GENOMIC DNA]</scope>
    <source>
        <strain evidence="1 2">CGMCC 1.4292</strain>
    </source>
</reference>
<proteinExistence type="predicted"/>
<gene>
    <name evidence="1" type="ORF">E3T53_17000</name>
</gene>
<dbReference type="RefSeq" id="WP_134172199.1">
    <property type="nucleotide sequence ID" value="NZ_SODI01000001.1"/>
</dbReference>
<sequence length="174" mass="19641">MTTASSREHTTDHEQRVVHARELLAGLDLPRPLTPENLHHRMERLRGKQIVVREATSRMVEFGICGLWIEIADEAFERVHYAPTESAVHRQQFLNHEYGHMILAHEKVLVPADRIALLAPLIPIDAIVHALSRRDFTVEQEALAEAIGDELAITMLRDSFNTRSGAKTGFGKVL</sequence>
<comment type="caution">
    <text evidence="1">The sequence shown here is derived from an EMBL/GenBank/DDBJ whole genome shotgun (WGS) entry which is preliminary data.</text>
</comment>
<dbReference type="EMBL" id="SOHQ01000051">
    <property type="protein sequence ID" value="TFD74660.1"/>
    <property type="molecule type" value="Genomic_DNA"/>
</dbReference>
<dbReference type="Proteomes" id="UP000298218">
    <property type="component" value="Unassembled WGS sequence"/>
</dbReference>
<accession>A0A4Y8KPE9</accession>
<evidence type="ECO:0000313" key="1">
    <source>
        <dbReference type="EMBL" id="TFD74660.1"/>
    </source>
</evidence>
<organism evidence="1 2">
    <name type="scientific">Cryobacterium psychrophilum</name>
    <dbReference type="NCBI Taxonomy" id="41988"/>
    <lineage>
        <taxon>Bacteria</taxon>
        <taxon>Bacillati</taxon>
        <taxon>Actinomycetota</taxon>
        <taxon>Actinomycetes</taxon>
        <taxon>Micrococcales</taxon>
        <taxon>Microbacteriaceae</taxon>
        <taxon>Cryobacterium</taxon>
    </lineage>
</organism>